<dbReference type="Proteomes" id="UP000184287">
    <property type="component" value="Unassembled WGS sequence"/>
</dbReference>
<accession>A0A1M5B6I4</accession>
<dbReference type="AlphaFoldDB" id="A0A1M5B6I4"/>
<dbReference type="EMBL" id="FQUQ01000002">
    <property type="protein sequence ID" value="SHF38068.1"/>
    <property type="molecule type" value="Genomic_DNA"/>
</dbReference>
<protein>
    <submittedName>
        <fullName evidence="5">3',5'-cyclic-nucleotide phosphodiesterase</fullName>
    </submittedName>
</protein>
<sequence length="338" mass="38285">MLVTYLFLVSLEPIPYPNMLIKIRYILFLLLITGFNSWSQQINTSFKIVPLGVKGGDDESNLSAYLLAPLHSDNYIALDAGTIHAGIQKAIQGGIFKGSTQDVLKKQVKGYLISHAHLDHLAGLIINSPADSSKNIYSMPKVLNIIRDKYFTWDAWANFANEGEKPQLKKYTYTPLEEDQSQTLEGTEMTVQAYILSHGNPYQSTAFLVKAKDSYVLYLGDTGADEIEKSDRLHKLWQKAAPLVNSGQLKAIFLEVSFPNEQPENQLFGHLTPKLFFKELQQLQKLTDATAFKKLSFIITHRKPPIYKEERIKKQLKAANELNLKLIFPQQGRMLIIN</sequence>
<keyword evidence="2 4" id="KW-0114">cAMP</keyword>
<evidence type="ECO:0000313" key="6">
    <source>
        <dbReference type="Proteomes" id="UP000184287"/>
    </source>
</evidence>
<dbReference type="GO" id="GO:1902660">
    <property type="term" value="P:negative regulation of glucose mediated signaling pathway"/>
    <property type="evidence" value="ECO:0007669"/>
    <property type="project" value="TreeGrafter"/>
</dbReference>
<gene>
    <name evidence="5" type="ORF">SAMN04488522_1021046</name>
</gene>
<dbReference type="PRINTS" id="PR00388">
    <property type="entry name" value="PDIESTERASE2"/>
</dbReference>
<evidence type="ECO:0000256" key="3">
    <source>
        <dbReference type="ARBA" id="ARBA00025762"/>
    </source>
</evidence>
<keyword evidence="6" id="KW-1185">Reference proteome</keyword>
<reference evidence="6" key="1">
    <citation type="submission" date="2016-11" db="EMBL/GenBank/DDBJ databases">
        <authorList>
            <person name="Varghese N."/>
            <person name="Submissions S."/>
        </authorList>
    </citation>
    <scope>NUCLEOTIDE SEQUENCE [LARGE SCALE GENOMIC DNA]</scope>
    <source>
        <strain evidence="6">DSM 16990</strain>
    </source>
</reference>
<evidence type="ECO:0000256" key="1">
    <source>
        <dbReference type="ARBA" id="ARBA00022801"/>
    </source>
</evidence>
<dbReference type="PROSITE" id="PS00607">
    <property type="entry name" value="PDEASE_II"/>
    <property type="match status" value="1"/>
</dbReference>
<dbReference type="STRING" id="288992.SAMN04488522_1021046"/>
<proteinExistence type="inferred from homology"/>
<name>A0A1M5B6I4_9SPHI</name>
<comment type="similarity">
    <text evidence="3 4">Belongs to the cyclic nucleotide phosphodiesterase class-II family.</text>
</comment>
<dbReference type="CDD" id="cd07735">
    <property type="entry name" value="class_II_PDE_MBL-fold"/>
    <property type="match status" value="1"/>
</dbReference>
<evidence type="ECO:0000256" key="2">
    <source>
        <dbReference type="ARBA" id="ARBA00023149"/>
    </source>
</evidence>
<organism evidence="5 6">
    <name type="scientific">Pedobacter caeni</name>
    <dbReference type="NCBI Taxonomy" id="288992"/>
    <lineage>
        <taxon>Bacteria</taxon>
        <taxon>Pseudomonadati</taxon>
        <taxon>Bacteroidota</taxon>
        <taxon>Sphingobacteriia</taxon>
        <taxon>Sphingobacteriales</taxon>
        <taxon>Sphingobacteriaceae</taxon>
        <taxon>Pedobacter</taxon>
    </lineage>
</organism>
<keyword evidence="1 4" id="KW-0378">Hydrolase</keyword>
<dbReference type="Pfam" id="PF02112">
    <property type="entry name" value="PDEase_II"/>
    <property type="match status" value="1"/>
</dbReference>
<dbReference type="InterPro" id="IPR024225">
    <property type="entry name" value="cAMP-PdiesteraseII_CS"/>
</dbReference>
<dbReference type="InterPro" id="IPR036866">
    <property type="entry name" value="RibonucZ/Hydroxyglut_hydro"/>
</dbReference>
<dbReference type="PANTHER" id="PTHR28283:SF1">
    <property type="entry name" value="3',5'-CYCLIC-NUCLEOTIDE PHOSPHODIESTERASE 1"/>
    <property type="match status" value="1"/>
</dbReference>
<dbReference type="PIRSF" id="PIRSF000962">
    <property type="entry name" value="Cyc_nuc_PDEase"/>
    <property type="match status" value="1"/>
</dbReference>
<dbReference type="PANTHER" id="PTHR28283">
    <property type="entry name" value="3',5'-CYCLIC-NUCLEOTIDE PHOSPHODIESTERASE 1"/>
    <property type="match status" value="1"/>
</dbReference>
<dbReference type="GO" id="GO:0006198">
    <property type="term" value="P:cAMP catabolic process"/>
    <property type="evidence" value="ECO:0007669"/>
    <property type="project" value="UniProtKB-UniRule"/>
</dbReference>
<evidence type="ECO:0000256" key="4">
    <source>
        <dbReference type="PIRNR" id="PIRNR000962"/>
    </source>
</evidence>
<dbReference type="InterPro" id="IPR000396">
    <property type="entry name" value="Pdiesterase2"/>
</dbReference>
<dbReference type="SUPFAM" id="SSF56281">
    <property type="entry name" value="Metallo-hydrolase/oxidoreductase"/>
    <property type="match status" value="1"/>
</dbReference>
<evidence type="ECO:0000313" key="5">
    <source>
        <dbReference type="EMBL" id="SHF38068.1"/>
    </source>
</evidence>
<dbReference type="GO" id="GO:0004115">
    <property type="term" value="F:3',5'-cyclic-AMP phosphodiesterase activity"/>
    <property type="evidence" value="ECO:0007669"/>
    <property type="project" value="UniProtKB-UniRule"/>
</dbReference>
<dbReference type="GO" id="GO:0047555">
    <property type="term" value="F:3',5'-cyclic-GMP phosphodiesterase activity"/>
    <property type="evidence" value="ECO:0007669"/>
    <property type="project" value="TreeGrafter"/>
</dbReference>
<dbReference type="Gene3D" id="3.60.15.10">
    <property type="entry name" value="Ribonuclease Z/Hydroxyacylglutathione hydrolase-like"/>
    <property type="match status" value="1"/>
</dbReference>